<dbReference type="Gene3D" id="3.30.43.10">
    <property type="entry name" value="Uridine Diphospho-n-acetylenolpyruvylglucosamine Reductase, domain 2"/>
    <property type="match status" value="1"/>
</dbReference>
<keyword evidence="3" id="KW-1185">Reference proteome</keyword>
<dbReference type="Proteomes" id="UP000076962">
    <property type="component" value="Unassembled WGS sequence"/>
</dbReference>
<feature type="compositionally biased region" description="Polar residues" evidence="1">
    <location>
        <begin position="1"/>
        <end position="13"/>
    </location>
</feature>
<dbReference type="EMBL" id="LUTY01000581">
    <property type="protein sequence ID" value="OAD23058.1"/>
    <property type="molecule type" value="Genomic_DNA"/>
</dbReference>
<name>A0A176S568_9GAMM</name>
<dbReference type="PATRIC" id="fig|1003181.4.peg.1595"/>
<dbReference type="InterPro" id="IPR016167">
    <property type="entry name" value="FAD-bd_PCMH_sub1"/>
</dbReference>
<gene>
    <name evidence="2" type="ORF">THIOM_001117</name>
</gene>
<dbReference type="AlphaFoldDB" id="A0A176S568"/>
<evidence type="ECO:0000313" key="2">
    <source>
        <dbReference type="EMBL" id="OAD23058.1"/>
    </source>
</evidence>
<reference evidence="2 3" key="1">
    <citation type="submission" date="2016-05" db="EMBL/GenBank/DDBJ databases">
        <title>Single-cell genome of chain-forming Candidatus Thiomargarita nelsonii and comparison to other large sulfur-oxidizing bacteria.</title>
        <authorList>
            <person name="Winkel M."/>
            <person name="Salman V."/>
            <person name="Woyke T."/>
            <person name="Schulz-Vogt H."/>
            <person name="Richter M."/>
            <person name="Flood B."/>
            <person name="Bailey J."/>
            <person name="Amann R."/>
            <person name="Mussmann M."/>
        </authorList>
    </citation>
    <scope>NUCLEOTIDE SEQUENCE [LARGE SCALE GENOMIC DNA]</scope>
    <source>
        <strain evidence="2 3">THI036</strain>
    </source>
</reference>
<evidence type="ECO:0000256" key="1">
    <source>
        <dbReference type="SAM" id="MobiDB-lite"/>
    </source>
</evidence>
<evidence type="ECO:0000313" key="3">
    <source>
        <dbReference type="Proteomes" id="UP000076962"/>
    </source>
</evidence>
<feature type="region of interest" description="Disordered" evidence="1">
    <location>
        <begin position="1"/>
        <end position="32"/>
    </location>
</feature>
<comment type="caution">
    <text evidence="2">The sequence shown here is derived from an EMBL/GenBank/DDBJ whole genome shotgun (WGS) entry which is preliminary data.</text>
</comment>
<feature type="non-terminal residue" evidence="2">
    <location>
        <position position="52"/>
    </location>
</feature>
<proteinExistence type="predicted"/>
<organism evidence="2 3">
    <name type="scientific">Candidatus Thiomargarita nelsonii</name>
    <dbReference type="NCBI Taxonomy" id="1003181"/>
    <lineage>
        <taxon>Bacteria</taxon>
        <taxon>Pseudomonadati</taxon>
        <taxon>Pseudomonadota</taxon>
        <taxon>Gammaproteobacteria</taxon>
        <taxon>Thiotrichales</taxon>
        <taxon>Thiotrichaceae</taxon>
        <taxon>Thiomargarita</taxon>
    </lineage>
</organism>
<sequence>MTQFPTNTENNFNFKPLRGKLTENEPMSEHTSWRVGGPADWFYAPADMADLA</sequence>
<protein>
    <submittedName>
        <fullName evidence="2">Uncharacterized protein</fullName>
    </submittedName>
</protein>
<feature type="compositionally biased region" description="Basic and acidic residues" evidence="1">
    <location>
        <begin position="20"/>
        <end position="32"/>
    </location>
</feature>
<accession>A0A176S568</accession>